<evidence type="ECO:0000256" key="3">
    <source>
        <dbReference type="ARBA" id="ARBA00022614"/>
    </source>
</evidence>
<keyword evidence="17" id="KW-0808">Transferase</keyword>
<evidence type="ECO:0000256" key="10">
    <source>
        <dbReference type="ARBA" id="ARBA00023136"/>
    </source>
</evidence>
<evidence type="ECO:0000313" key="17">
    <source>
        <dbReference type="EMBL" id="URD91993.1"/>
    </source>
</evidence>
<dbReference type="Pfam" id="PF00560">
    <property type="entry name" value="LRR_1"/>
    <property type="match status" value="3"/>
</dbReference>
<proteinExistence type="predicted"/>
<evidence type="ECO:0000259" key="15">
    <source>
        <dbReference type="Pfam" id="PF07714"/>
    </source>
</evidence>
<dbReference type="InterPro" id="IPR001245">
    <property type="entry name" value="Ser-Thr/Tyr_kinase_cat_dom"/>
</dbReference>
<dbReference type="FunFam" id="3.80.10.10:FF:000400">
    <property type="entry name" value="Nuclear pore complex protein NUP107"/>
    <property type="match status" value="1"/>
</dbReference>
<feature type="chain" id="PRO_5039111722" evidence="14">
    <location>
        <begin position="22"/>
        <end position="1115"/>
    </location>
</feature>
<keyword evidence="9 13" id="KW-1133">Transmembrane helix</keyword>
<accession>A0A9E7JSN9</accession>
<evidence type="ECO:0000256" key="9">
    <source>
        <dbReference type="ARBA" id="ARBA00022989"/>
    </source>
</evidence>
<dbReference type="Proteomes" id="UP001055439">
    <property type="component" value="Chromosome 3"/>
</dbReference>
<evidence type="ECO:0000259" key="16">
    <source>
        <dbReference type="Pfam" id="PF23598"/>
    </source>
</evidence>
<keyword evidence="18" id="KW-1185">Reference proteome</keyword>
<keyword evidence="7" id="KW-0547">Nucleotide-binding</keyword>
<dbReference type="SUPFAM" id="SSF52058">
    <property type="entry name" value="L domain-like"/>
    <property type="match status" value="1"/>
</dbReference>
<dbReference type="GO" id="GO:0004674">
    <property type="term" value="F:protein serine/threonine kinase activity"/>
    <property type="evidence" value="ECO:0007669"/>
    <property type="project" value="UniProtKB-EC"/>
</dbReference>
<dbReference type="OrthoDB" id="1394818at2759"/>
<evidence type="ECO:0000256" key="8">
    <source>
        <dbReference type="ARBA" id="ARBA00022840"/>
    </source>
</evidence>
<keyword evidence="8" id="KW-0067">ATP-binding</keyword>
<protein>
    <submittedName>
        <fullName evidence="17">LRR receptor-like serine threonine-protein kinase</fullName>
    </submittedName>
</protein>
<keyword evidence="6" id="KW-0677">Repeat</keyword>
<dbReference type="Gene3D" id="3.30.200.20">
    <property type="entry name" value="Phosphorylase Kinase, domain 1"/>
    <property type="match status" value="1"/>
</dbReference>
<dbReference type="PRINTS" id="PR00019">
    <property type="entry name" value="LEURICHRPT"/>
</dbReference>
<dbReference type="InterPro" id="IPR051824">
    <property type="entry name" value="LRR_Rcpt-Like_S/T_Kinase"/>
</dbReference>
<evidence type="ECO:0000256" key="12">
    <source>
        <dbReference type="ARBA" id="ARBA00023180"/>
    </source>
</evidence>
<dbReference type="AlphaFoldDB" id="A0A9E7JSN9"/>
<keyword evidence="12" id="KW-0325">Glycoprotein</keyword>
<dbReference type="InterPro" id="IPR003591">
    <property type="entry name" value="Leu-rich_rpt_typical-subtyp"/>
</dbReference>
<evidence type="ECO:0000256" key="4">
    <source>
        <dbReference type="ARBA" id="ARBA00022692"/>
    </source>
</evidence>
<dbReference type="FunFam" id="3.30.200.20:FF:000466">
    <property type="entry name" value="Putative LRR receptor-like serine/threonine-protein kinase"/>
    <property type="match status" value="1"/>
</dbReference>
<dbReference type="Gene3D" id="1.10.510.10">
    <property type="entry name" value="Transferase(Phosphotransferase) domain 1"/>
    <property type="match status" value="1"/>
</dbReference>
<keyword evidence="3" id="KW-0433">Leucine-rich repeat</keyword>
<evidence type="ECO:0000256" key="13">
    <source>
        <dbReference type="SAM" id="Phobius"/>
    </source>
</evidence>
<dbReference type="SUPFAM" id="SSF56112">
    <property type="entry name" value="Protein kinase-like (PK-like)"/>
    <property type="match status" value="1"/>
</dbReference>
<evidence type="ECO:0000256" key="5">
    <source>
        <dbReference type="ARBA" id="ARBA00022729"/>
    </source>
</evidence>
<dbReference type="GO" id="GO:0016020">
    <property type="term" value="C:membrane"/>
    <property type="evidence" value="ECO:0007669"/>
    <property type="project" value="UniProtKB-SubCell"/>
</dbReference>
<keyword evidence="17" id="KW-0418">Kinase</keyword>
<dbReference type="SMART" id="SM00369">
    <property type="entry name" value="LRR_TYP"/>
    <property type="match status" value="7"/>
</dbReference>
<keyword evidence="5 14" id="KW-0732">Signal</keyword>
<dbReference type="Gene3D" id="3.80.10.10">
    <property type="entry name" value="Ribonuclease Inhibitor"/>
    <property type="match status" value="3"/>
</dbReference>
<evidence type="ECO:0000313" key="18">
    <source>
        <dbReference type="Proteomes" id="UP001055439"/>
    </source>
</evidence>
<dbReference type="FunFam" id="3.80.10.10:FF:001678">
    <property type="entry name" value="Calmodulin-binding receptor kinase CaMRLK"/>
    <property type="match status" value="1"/>
</dbReference>
<evidence type="ECO:0000256" key="1">
    <source>
        <dbReference type="ARBA" id="ARBA00004167"/>
    </source>
</evidence>
<gene>
    <name evidence="17" type="ORF">MUK42_00035</name>
</gene>
<dbReference type="InterPro" id="IPR032675">
    <property type="entry name" value="LRR_dom_sf"/>
</dbReference>
<evidence type="ECO:0000256" key="7">
    <source>
        <dbReference type="ARBA" id="ARBA00022741"/>
    </source>
</evidence>
<keyword evidence="2" id="KW-0597">Phosphoprotein</keyword>
<evidence type="ECO:0000256" key="6">
    <source>
        <dbReference type="ARBA" id="ARBA00022737"/>
    </source>
</evidence>
<keyword evidence="10 13" id="KW-0472">Membrane</keyword>
<feature type="domain" description="Disease resistance R13L4/SHOC-2-like LRR" evidence="16">
    <location>
        <begin position="85"/>
        <end position="316"/>
    </location>
</feature>
<dbReference type="PANTHER" id="PTHR48006">
    <property type="entry name" value="LEUCINE-RICH REPEAT-CONTAINING PROTEIN DDB_G0281931-RELATED"/>
    <property type="match status" value="1"/>
</dbReference>
<dbReference type="PANTHER" id="PTHR48006:SF20">
    <property type="entry name" value="OS08G0276400 PROTEIN"/>
    <property type="match status" value="1"/>
</dbReference>
<dbReference type="Pfam" id="PF23598">
    <property type="entry name" value="LRR_14"/>
    <property type="match status" value="1"/>
</dbReference>
<evidence type="ECO:0000256" key="11">
    <source>
        <dbReference type="ARBA" id="ARBA00023170"/>
    </source>
</evidence>
<reference evidence="17" key="1">
    <citation type="submission" date="2022-05" db="EMBL/GenBank/DDBJ databases">
        <title>The Musa troglodytarum L. genome provides insights into the mechanism of non-climacteric behaviour and enrichment of carotenoids.</title>
        <authorList>
            <person name="Wang J."/>
        </authorList>
    </citation>
    <scope>NUCLEOTIDE SEQUENCE</scope>
    <source>
        <tissue evidence="17">Leaf</tissue>
    </source>
</reference>
<organism evidence="17 18">
    <name type="scientific">Musa troglodytarum</name>
    <name type="common">fe'i banana</name>
    <dbReference type="NCBI Taxonomy" id="320322"/>
    <lineage>
        <taxon>Eukaryota</taxon>
        <taxon>Viridiplantae</taxon>
        <taxon>Streptophyta</taxon>
        <taxon>Embryophyta</taxon>
        <taxon>Tracheophyta</taxon>
        <taxon>Spermatophyta</taxon>
        <taxon>Magnoliopsida</taxon>
        <taxon>Liliopsida</taxon>
        <taxon>Zingiberales</taxon>
        <taxon>Musaceae</taxon>
        <taxon>Musa</taxon>
    </lineage>
</organism>
<feature type="transmembrane region" description="Helical" evidence="13">
    <location>
        <begin position="459"/>
        <end position="481"/>
    </location>
</feature>
<dbReference type="GO" id="GO:0005524">
    <property type="term" value="F:ATP binding"/>
    <property type="evidence" value="ECO:0007669"/>
    <property type="project" value="UniProtKB-KW"/>
</dbReference>
<dbReference type="EMBL" id="CP097505">
    <property type="protein sequence ID" value="URD91993.1"/>
    <property type="molecule type" value="Genomic_DNA"/>
</dbReference>
<dbReference type="InterPro" id="IPR001611">
    <property type="entry name" value="Leu-rich_rpt"/>
</dbReference>
<sequence length="1115" mass="121962">MGIGFFSLYLSVSLLLRCSASQQPNTDAAFVSDFFRRMGVAPSSTSGNSSEVCSWRGVFCDGPTERVISLVAPGFGFSGPIPETTVGKLSVLRALDLSGNDITALPADFAELSGSLSHLNLSSNNITGAIPGIIGNFKLMESLDLSRNSFSGEIPREVGSLSSLRVLDLSRNSLEMSIPDTVLGCVSLVSLDLSHNRLDGSVPDGFGAAFKNLSALDLAQNEISGKMPDLSGLDSITYLNLSRNRFRDLVLGGLREPLQVVDLSKNQFHGLISQVNRSFTSNWSSLVYLDMSMNQLGGEFFPGLEDLRSLRHLNLAFNEFSSQELLHIQLPPALEYLNLSGTDLAGRIPPDISQLLDLKVLDLSQNHITGNIPELITRNLQVIDLSVNNLTGEIPQSLQQQLSGMERFNLSYNNLTYCGEKFSPATLRSSFIGSQSDCPIAVNPDGIGSKGSRHENLKLGLAIAFSVFFLLAGLICLALACRKRRRPWAVKQPSFEEELNASGPFYFQADSSTWVADVKLPTSVPVVIFEKPLLSFTFADLLNATSDFDRGTLLAEGRLGPVYRGFLPGGIHVAVKVLVHGLTVTDQEAAKELERLGQIKHPNLVPLTGYCLAGDQRIAIYDYMENGNLQNLLHDLPLGVQSTEDWTSDTWEQENPGTQSITTEGMTTWRFRHKIALGAARALAFLHHGCFPQMVHRDVKASSIYLDSAMEPRLADFGLSNLVGTGTECCMARASPGYAPPEFSESENALATTKSDVYGFGVVLFELLTGKKPIGDEYSEDKETTLVSWARALVRRKELARLIDPKIRETGAEKQMEEGLRIAYLCTADLPSKRPSMQQIVGLLKDIEPAMLQRSLPHHIDAVNVNGAYLMMRPTFQAMDDASGMAGMHDAPLHSVLSTLYLAGSKSLDILGKPHGSQIPIGAILPVGDDWRHHELVEVCAWRCPSLISQRQPLPNNPCLQQHMRSSSAFPGIIIKNQNSEIERNGSSQLFDVAPIKTTSFTSMGIPLRMMAAVRVLPWTTRTRRSGCLVMNNVPPPLSDSFCRQECISVVDDGHEAMAATNLVQCCKTDDLHAQLVGSQYCELDLIIDALSGKWQEVLQEATECNQLQRFSVAI</sequence>
<dbReference type="InterPro" id="IPR011009">
    <property type="entry name" value="Kinase-like_dom_sf"/>
</dbReference>
<keyword evidence="11 17" id="KW-0675">Receptor</keyword>
<comment type="subcellular location">
    <subcellularLocation>
        <location evidence="1">Membrane</location>
        <topology evidence="1">Single-pass membrane protein</topology>
    </subcellularLocation>
</comment>
<name>A0A9E7JSN9_9LILI</name>
<feature type="signal peptide" evidence="14">
    <location>
        <begin position="1"/>
        <end position="21"/>
    </location>
</feature>
<keyword evidence="4 13" id="KW-0812">Transmembrane</keyword>
<dbReference type="Pfam" id="PF07714">
    <property type="entry name" value="PK_Tyr_Ser-Thr"/>
    <property type="match status" value="1"/>
</dbReference>
<dbReference type="InterPro" id="IPR055414">
    <property type="entry name" value="LRR_R13L4/SHOC2-like"/>
</dbReference>
<evidence type="ECO:0000256" key="14">
    <source>
        <dbReference type="SAM" id="SignalP"/>
    </source>
</evidence>
<feature type="domain" description="Serine-threonine/tyrosine-protein kinase catalytic" evidence="15">
    <location>
        <begin position="552"/>
        <end position="842"/>
    </location>
</feature>
<evidence type="ECO:0000256" key="2">
    <source>
        <dbReference type="ARBA" id="ARBA00022553"/>
    </source>
</evidence>